<dbReference type="AlphaFoldDB" id="A0AAV4QQB7"/>
<sequence>MHKIRSPVTKLLRPKVMCAAINQERSDPLVNATRNKRSDNDVGVIDLTEMILQQRQPPLYCTLYFAPQYATKRCSNMDVLAD</sequence>
<gene>
    <name evidence="1" type="ORF">CEXT_414311</name>
</gene>
<dbReference type="Proteomes" id="UP001054945">
    <property type="component" value="Unassembled WGS sequence"/>
</dbReference>
<organism evidence="1 2">
    <name type="scientific">Caerostris extrusa</name>
    <name type="common">Bark spider</name>
    <name type="synonym">Caerostris bankana</name>
    <dbReference type="NCBI Taxonomy" id="172846"/>
    <lineage>
        <taxon>Eukaryota</taxon>
        <taxon>Metazoa</taxon>
        <taxon>Ecdysozoa</taxon>
        <taxon>Arthropoda</taxon>
        <taxon>Chelicerata</taxon>
        <taxon>Arachnida</taxon>
        <taxon>Araneae</taxon>
        <taxon>Araneomorphae</taxon>
        <taxon>Entelegynae</taxon>
        <taxon>Araneoidea</taxon>
        <taxon>Araneidae</taxon>
        <taxon>Caerostris</taxon>
    </lineage>
</organism>
<protein>
    <submittedName>
        <fullName evidence="1">Uncharacterized protein</fullName>
    </submittedName>
</protein>
<name>A0AAV4QQB7_CAEEX</name>
<evidence type="ECO:0000313" key="2">
    <source>
        <dbReference type="Proteomes" id="UP001054945"/>
    </source>
</evidence>
<reference evidence="1 2" key="1">
    <citation type="submission" date="2021-06" db="EMBL/GenBank/DDBJ databases">
        <title>Caerostris extrusa draft genome.</title>
        <authorList>
            <person name="Kono N."/>
            <person name="Arakawa K."/>
        </authorList>
    </citation>
    <scope>NUCLEOTIDE SEQUENCE [LARGE SCALE GENOMIC DNA]</scope>
</reference>
<dbReference type="EMBL" id="BPLR01006421">
    <property type="protein sequence ID" value="GIY09753.1"/>
    <property type="molecule type" value="Genomic_DNA"/>
</dbReference>
<comment type="caution">
    <text evidence="1">The sequence shown here is derived from an EMBL/GenBank/DDBJ whole genome shotgun (WGS) entry which is preliminary data.</text>
</comment>
<evidence type="ECO:0000313" key="1">
    <source>
        <dbReference type="EMBL" id="GIY09753.1"/>
    </source>
</evidence>
<accession>A0AAV4QQB7</accession>
<proteinExistence type="predicted"/>
<keyword evidence="2" id="KW-1185">Reference proteome</keyword>